<evidence type="ECO:0000256" key="1">
    <source>
        <dbReference type="SAM" id="MobiDB-lite"/>
    </source>
</evidence>
<dbReference type="Gene3D" id="3.30.1490.40">
    <property type="match status" value="1"/>
</dbReference>
<feature type="compositionally biased region" description="Basic and acidic residues" evidence="1">
    <location>
        <begin position="35"/>
        <end position="45"/>
    </location>
</feature>
<dbReference type="Gramene" id="EME30900">
    <property type="protein sequence ID" value="EME30900"/>
    <property type="gene ID" value="Gasu_19130"/>
</dbReference>
<evidence type="ECO:0000259" key="2">
    <source>
        <dbReference type="PROSITE" id="PS50829"/>
    </source>
</evidence>
<feature type="region of interest" description="Disordered" evidence="1">
    <location>
        <begin position="131"/>
        <end position="180"/>
    </location>
</feature>
<dbReference type="KEGG" id="gsl:Gasu_19130"/>
<organism evidence="3 4">
    <name type="scientific">Galdieria sulphuraria</name>
    <name type="common">Red alga</name>
    <dbReference type="NCBI Taxonomy" id="130081"/>
    <lineage>
        <taxon>Eukaryota</taxon>
        <taxon>Rhodophyta</taxon>
        <taxon>Bangiophyceae</taxon>
        <taxon>Galdieriales</taxon>
        <taxon>Galdieriaceae</taxon>
        <taxon>Galdieria</taxon>
    </lineage>
</organism>
<accession>M2X3D4</accession>
<dbReference type="PANTHER" id="PTHR47471:SF1">
    <property type="entry name" value="PROTEIN ESSENTIAL FOR POTEXVIRUS ACCUMULATION 1"/>
    <property type="match status" value="1"/>
</dbReference>
<sequence>MSSLSEESLQESTKQDKVVLSPGWFALSKAPQEAKGVEEKLKGTEHPSSSLGVAHLSSTKTSLPCRHRYSKAELEVYSARAKLPINCIESSLEVLGNLRRLEKSPFVKPKNGPSFDSSPIFSNSWQRGSFLSAGDGREPSPNFRHFPRKEDLSRKKQHKQSEVSRTHDTKSRYNRNQKPYSGSKRLLSEVWYYRDPQNDIQGPFSLIQLKQWLEAGYYDGTLPICESGSDSFQSLESVLKAVKIHDTPPGIGKKRDDAVEKDNAVSSGETRPQVGKFDSMTNECQQSTKEKDEVSNNSSMMSQNEPQKEDQAVLCGLSSSKTKEGLTSLDNSNLQKLSNEKDSTDLHSQVERVQQEQSHELEDQTCHLIFGNDISASVESETRNGQENFPLERDIAELERDLVSNLDLDSGAYSFDTNFASFPESSLTVGQWQYSSRGSKDNEEMNRSQKRPMNPAEYLMSIDPAIAKASVSSKSTSPDKNLQNSNVVASNMLALEQNELFNTQSLNETSRTCLAQNVLESNASVKDSTQTNCQTVLSNKYNEAITAFNEERNNFQEAKKVNGKKKRSHIKHSSNFVETSQQQTAGDSEKVASSRRESGRKGKGEGEHQIHAISHSQGQRLSDSLNPKMEVFDNFFKAFSDSSKPAWNTWSASASNLRYPLSLREVQLEEERRQKEEALKVNKERKTDGLETKRFSPWGRQPVENAPFVEIQRREMEQQASRMKSNAHFEENRVKGRTGMSWSDKLTGSLSTRVSPRQSSLSSVEKWKDTKSANCPQSVGFWDSVDQSLESSESNVKSVTPNISTKSSVDKYESFNTFRNGSFGANIPEDLKKWCEEQFSELVSSQDVTLAEFLASLNTREEIREYAIIYLGNSKKTEDFVEEFVRRLQFEFESQKVTPGSSGSQAFKSGRRRKKS</sequence>
<dbReference type="Pfam" id="PF02213">
    <property type="entry name" value="GYF"/>
    <property type="match status" value="1"/>
</dbReference>
<dbReference type="PROSITE" id="PS50829">
    <property type="entry name" value="GYF"/>
    <property type="match status" value="1"/>
</dbReference>
<dbReference type="RefSeq" id="XP_005707420.1">
    <property type="nucleotide sequence ID" value="XM_005707363.1"/>
</dbReference>
<feature type="compositionally biased region" description="Basic and acidic residues" evidence="1">
    <location>
        <begin position="148"/>
        <end position="171"/>
    </location>
</feature>
<feature type="region of interest" description="Disordered" evidence="1">
    <location>
        <begin position="559"/>
        <end position="608"/>
    </location>
</feature>
<feature type="compositionally biased region" description="Polar residues" evidence="1">
    <location>
        <begin position="295"/>
        <end position="305"/>
    </location>
</feature>
<feature type="compositionally biased region" description="Polar residues" evidence="1">
    <location>
        <begin position="573"/>
        <end position="586"/>
    </location>
</feature>
<dbReference type="Proteomes" id="UP000030680">
    <property type="component" value="Unassembled WGS sequence"/>
</dbReference>
<feature type="compositionally biased region" description="Basic residues" evidence="1">
    <location>
        <begin position="561"/>
        <end position="572"/>
    </location>
</feature>
<name>M2X3D4_GALSU</name>
<dbReference type="SMART" id="SM00444">
    <property type="entry name" value="GYF"/>
    <property type="match status" value="1"/>
</dbReference>
<dbReference type="SUPFAM" id="SSF55277">
    <property type="entry name" value="GYF domain"/>
    <property type="match status" value="1"/>
</dbReference>
<dbReference type="InterPro" id="IPR003169">
    <property type="entry name" value="GYF"/>
</dbReference>
<dbReference type="EMBL" id="KB454496">
    <property type="protein sequence ID" value="EME30900.1"/>
    <property type="molecule type" value="Genomic_DNA"/>
</dbReference>
<keyword evidence="4" id="KW-1185">Reference proteome</keyword>
<feature type="region of interest" description="Disordered" evidence="1">
    <location>
        <begin position="895"/>
        <end position="916"/>
    </location>
</feature>
<dbReference type="GeneID" id="17089594"/>
<dbReference type="PANTHER" id="PTHR47471">
    <property type="entry name" value="GYF DOMAIN-CONTAINING PROTEIN"/>
    <property type="match status" value="1"/>
</dbReference>
<feature type="compositionally biased region" description="Polar residues" evidence="1">
    <location>
        <begin position="46"/>
        <end position="56"/>
    </location>
</feature>
<feature type="compositionally biased region" description="Polar residues" evidence="1">
    <location>
        <begin position="328"/>
        <end position="337"/>
    </location>
</feature>
<evidence type="ECO:0000313" key="3">
    <source>
        <dbReference type="EMBL" id="EME30900.1"/>
    </source>
</evidence>
<feature type="compositionally biased region" description="Basic and acidic residues" evidence="1">
    <location>
        <begin position="587"/>
        <end position="608"/>
    </location>
</feature>
<protein>
    <recommendedName>
        <fullName evidence="2">GYF domain-containing protein</fullName>
    </recommendedName>
</protein>
<reference evidence="4" key="1">
    <citation type="journal article" date="2013" name="Science">
        <title>Gene transfer from bacteria and archaea facilitated evolution of an extremophilic eukaryote.</title>
        <authorList>
            <person name="Schonknecht G."/>
            <person name="Chen W.H."/>
            <person name="Ternes C.M."/>
            <person name="Barbier G.G."/>
            <person name="Shrestha R.P."/>
            <person name="Stanke M."/>
            <person name="Brautigam A."/>
            <person name="Baker B.J."/>
            <person name="Banfield J.F."/>
            <person name="Garavito R.M."/>
            <person name="Carr K."/>
            <person name="Wilkerson C."/>
            <person name="Rensing S.A."/>
            <person name="Gagneul D."/>
            <person name="Dickenson N.E."/>
            <person name="Oesterhelt C."/>
            <person name="Lercher M.J."/>
            <person name="Weber A.P."/>
        </authorList>
    </citation>
    <scope>NUCLEOTIDE SEQUENCE [LARGE SCALE GENOMIC DNA]</scope>
    <source>
        <strain evidence="4">074W</strain>
    </source>
</reference>
<feature type="region of interest" description="Disordered" evidence="1">
    <location>
        <begin position="35"/>
        <end position="56"/>
    </location>
</feature>
<proteinExistence type="predicted"/>
<feature type="domain" description="GYF" evidence="2">
    <location>
        <begin position="188"/>
        <end position="236"/>
    </location>
</feature>
<dbReference type="STRING" id="130081.M2X3D4"/>
<gene>
    <name evidence="3" type="ORF">Gasu_19130</name>
</gene>
<feature type="compositionally biased region" description="Polar residues" evidence="1">
    <location>
        <begin position="895"/>
        <end position="907"/>
    </location>
</feature>
<feature type="region of interest" description="Disordered" evidence="1">
    <location>
        <begin position="249"/>
        <end position="311"/>
    </location>
</feature>
<dbReference type="AlphaFoldDB" id="M2X3D4"/>
<dbReference type="InterPro" id="IPR035445">
    <property type="entry name" value="GYF-like_dom_sf"/>
</dbReference>
<feature type="compositionally biased region" description="Basic and acidic residues" evidence="1">
    <location>
        <begin position="438"/>
        <end position="447"/>
    </location>
</feature>
<feature type="region of interest" description="Disordered" evidence="1">
    <location>
        <begin position="433"/>
        <end position="453"/>
    </location>
</feature>
<feature type="compositionally biased region" description="Basic and acidic residues" evidence="1">
    <location>
        <begin position="253"/>
        <end position="263"/>
    </location>
</feature>
<feature type="region of interest" description="Disordered" evidence="1">
    <location>
        <begin position="324"/>
        <end position="345"/>
    </location>
</feature>
<dbReference type="OrthoDB" id="4885at2759"/>
<evidence type="ECO:0000313" key="4">
    <source>
        <dbReference type="Proteomes" id="UP000030680"/>
    </source>
</evidence>